<dbReference type="Pfam" id="PF01061">
    <property type="entry name" value="ABC2_membrane"/>
    <property type="match status" value="1"/>
</dbReference>
<keyword evidence="7 9" id="KW-1133">Transmembrane helix</keyword>
<dbReference type="GO" id="GO:0140359">
    <property type="term" value="F:ABC-type transporter activity"/>
    <property type="evidence" value="ECO:0007669"/>
    <property type="project" value="InterPro"/>
</dbReference>
<feature type="transmembrane region" description="Helical" evidence="9">
    <location>
        <begin position="411"/>
        <end position="432"/>
    </location>
</feature>
<evidence type="ECO:0000256" key="5">
    <source>
        <dbReference type="ARBA" id="ARBA00022741"/>
    </source>
</evidence>
<sequence>MEMGSDSTGTLKNGAAHIVWTDLCVHISANRGYPSRPILVNATGYAEPGSIMAIMGPSGSGKSTLLDALAGRLDPVVTLTGDILLNGKCKSSLSYGTAAYVTQEDVLIGTLTVRESVMYSATLRLPDTTTKHEKMEIVDTTIQEMGLSGCQHTRVGSFFVRGLSGGEKRRLSIALQILTRPRLLFLDEPTTGLDSAAAYFVVQTLRNLAKDGRTVISSVHQPSSEVFALFDHLTLLSSGRTIYFGEAASASQFFAASNYPCPPMRNPSDHFLQITNADFDMVKTTLKGLQVDDDVETVDPLLMKSRKDTGQVVKALSAAYQHSEYALAARIKITEILSKSSGRSLITEGSKGHASFLQQCMTLTERSFVNMARDPGYYWIRLAIFVLNGLCLGTIFWRVGLGYDSIRGRGGALVFASGFLTFMAICGFPAFVEDMKVFRHERLNGHYGVAAFVVGNTLASIPFLFLIALSSGTLVYLMAELHSGFGHFAFFILTLFAASTCVESLMMAISSVVGRNFLLGIVIGAGCIHSGGGLLPISKRYSQAWVEVPSIIFFVLHLRCTGAVQE</sequence>
<dbReference type="GO" id="GO:0016887">
    <property type="term" value="F:ATP hydrolysis activity"/>
    <property type="evidence" value="ECO:0007669"/>
    <property type="project" value="InterPro"/>
</dbReference>
<dbReference type="GO" id="GO:0005524">
    <property type="term" value="F:ATP binding"/>
    <property type="evidence" value="ECO:0007669"/>
    <property type="project" value="UniProtKB-KW"/>
</dbReference>
<proteinExistence type="inferred from homology"/>
<evidence type="ECO:0000256" key="4">
    <source>
        <dbReference type="ARBA" id="ARBA00022692"/>
    </source>
</evidence>
<dbReference type="AlphaFoldDB" id="A0A8T0J539"/>
<comment type="similarity">
    <text evidence="2">Belongs to the ABC transporter superfamily. ABCG family. Eye pigment precursor importer (TC 3.A.1.204) subfamily.</text>
</comment>
<comment type="subcellular location">
    <subcellularLocation>
        <location evidence="1">Membrane</location>
        <topology evidence="1">Multi-pass membrane protein</topology>
    </subcellularLocation>
</comment>
<keyword evidence="6" id="KW-0067">ATP-binding</keyword>
<dbReference type="InterPro" id="IPR013525">
    <property type="entry name" value="ABC2_TM"/>
</dbReference>
<dbReference type="PANTHER" id="PTHR48042:SF11">
    <property type="entry name" value="ABC TRANSPORTER G FAMILY MEMBER 11"/>
    <property type="match status" value="1"/>
</dbReference>
<dbReference type="InterPro" id="IPR003593">
    <property type="entry name" value="AAA+_ATPase"/>
</dbReference>
<dbReference type="InterPro" id="IPR027417">
    <property type="entry name" value="P-loop_NTPase"/>
</dbReference>
<dbReference type="PROSITE" id="PS50893">
    <property type="entry name" value="ABC_TRANSPORTER_2"/>
    <property type="match status" value="1"/>
</dbReference>
<dbReference type="Proteomes" id="UP000822688">
    <property type="component" value="Chromosome 1"/>
</dbReference>
<feature type="transmembrane region" description="Helical" evidence="9">
    <location>
        <begin position="378"/>
        <end position="399"/>
    </location>
</feature>
<evidence type="ECO:0000256" key="1">
    <source>
        <dbReference type="ARBA" id="ARBA00004141"/>
    </source>
</evidence>
<keyword evidence="12" id="KW-1185">Reference proteome</keyword>
<dbReference type="CDD" id="cd03213">
    <property type="entry name" value="ABCG_EPDR"/>
    <property type="match status" value="1"/>
</dbReference>
<name>A0A8T0J539_CERPU</name>
<feature type="transmembrane region" description="Helical" evidence="9">
    <location>
        <begin position="517"/>
        <end position="537"/>
    </location>
</feature>
<dbReference type="Gene3D" id="3.40.50.300">
    <property type="entry name" value="P-loop containing nucleotide triphosphate hydrolases"/>
    <property type="match status" value="1"/>
</dbReference>
<evidence type="ECO:0000256" key="2">
    <source>
        <dbReference type="ARBA" id="ARBA00005814"/>
    </source>
</evidence>
<dbReference type="GO" id="GO:0016020">
    <property type="term" value="C:membrane"/>
    <property type="evidence" value="ECO:0007669"/>
    <property type="project" value="UniProtKB-SubCell"/>
</dbReference>
<dbReference type="Pfam" id="PF19055">
    <property type="entry name" value="ABC2_membrane_7"/>
    <property type="match status" value="1"/>
</dbReference>
<reference evidence="11" key="1">
    <citation type="submission" date="2020-06" db="EMBL/GenBank/DDBJ databases">
        <title>WGS assembly of Ceratodon purpureus strain R40.</title>
        <authorList>
            <person name="Carey S.B."/>
            <person name="Jenkins J."/>
            <person name="Shu S."/>
            <person name="Lovell J.T."/>
            <person name="Sreedasyam A."/>
            <person name="Maumus F."/>
            <person name="Tiley G.P."/>
            <person name="Fernandez-Pozo N."/>
            <person name="Barry K."/>
            <person name="Chen C."/>
            <person name="Wang M."/>
            <person name="Lipzen A."/>
            <person name="Daum C."/>
            <person name="Saski C.A."/>
            <person name="Payton A.C."/>
            <person name="Mcbreen J.C."/>
            <person name="Conrad R.E."/>
            <person name="Kollar L.M."/>
            <person name="Olsson S."/>
            <person name="Huttunen S."/>
            <person name="Landis J.B."/>
            <person name="Wickett N.J."/>
            <person name="Johnson M.G."/>
            <person name="Rensing S.A."/>
            <person name="Grimwood J."/>
            <person name="Schmutz J."/>
            <person name="Mcdaniel S.F."/>
        </authorList>
    </citation>
    <scope>NUCLEOTIDE SEQUENCE</scope>
    <source>
        <strain evidence="11">R40</strain>
    </source>
</reference>
<dbReference type="InterPro" id="IPR017871">
    <property type="entry name" value="ABC_transporter-like_CS"/>
</dbReference>
<evidence type="ECO:0000313" key="12">
    <source>
        <dbReference type="Proteomes" id="UP000822688"/>
    </source>
</evidence>
<evidence type="ECO:0000259" key="10">
    <source>
        <dbReference type="PROSITE" id="PS50893"/>
    </source>
</evidence>
<evidence type="ECO:0000256" key="3">
    <source>
        <dbReference type="ARBA" id="ARBA00022448"/>
    </source>
</evidence>
<feature type="transmembrane region" description="Helical" evidence="9">
    <location>
        <begin position="452"/>
        <end position="476"/>
    </location>
</feature>
<keyword evidence="8 9" id="KW-0472">Membrane</keyword>
<organism evidence="11 12">
    <name type="scientific">Ceratodon purpureus</name>
    <name type="common">Fire moss</name>
    <name type="synonym">Dicranum purpureum</name>
    <dbReference type="NCBI Taxonomy" id="3225"/>
    <lineage>
        <taxon>Eukaryota</taxon>
        <taxon>Viridiplantae</taxon>
        <taxon>Streptophyta</taxon>
        <taxon>Embryophyta</taxon>
        <taxon>Bryophyta</taxon>
        <taxon>Bryophytina</taxon>
        <taxon>Bryopsida</taxon>
        <taxon>Dicranidae</taxon>
        <taxon>Pseudoditrichales</taxon>
        <taxon>Ditrichaceae</taxon>
        <taxon>Ceratodon</taxon>
    </lineage>
</organism>
<accession>A0A8T0J539</accession>
<evidence type="ECO:0000256" key="7">
    <source>
        <dbReference type="ARBA" id="ARBA00022989"/>
    </source>
</evidence>
<evidence type="ECO:0000256" key="8">
    <source>
        <dbReference type="ARBA" id="ARBA00023136"/>
    </source>
</evidence>
<dbReference type="InterPro" id="IPR003439">
    <property type="entry name" value="ABC_transporter-like_ATP-bd"/>
</dbReference>
<dbReference type="PANTHER" id="PTHR48042">
    <property type="entry name" value="ABC TRANSPORTER G FAMILY MEMBER 11"/>
    <property type="match status" value="1"/>
</dbReference>
<dbReference type="SUPFAM" id="SSF52540">
    <property type="entry name" value="P-loop containing nucleoside triphosphate hydrolases"/>
    <property type="match status" value="1"/>
</dbReference>
<dbReference type="Pfam" id="PF00005">
    <property type="entry name" value="ABC_tran"/>
    <property type="match status" value="1"/>
</dbReference>
<keyword evidence="3" id="KW-0813">Transport</keyword>
<protein>
    <recommendedName>
        <fullName evidence="10">ABC transporter domain-containing protein</fullName>
    </recommendedName>
</protein>
<keyword evidence="4 9" id="KW-0812">Transmembrane</keyword>
<dbReference type="PROSITE" id="PS00211">
    <property type="entry name" value="ABC_TRANSPORTER_1"/>
    <property type="match status" value="1"/>
</dbReference>
<dbReference type="InterPro" id="IPR052215">
    <property type="entry name" value="Plant_ABCG"/>
</dbReference>
<comment type="caution">
    <text evidence="11">The sequence shown here is derived from an EMBL/GenBank/DDBJ whole genome shotgun (WGS) entry which is preliminary data.</text>
</comment>
<feature type="domain" description="ABC transporter" evidence="10">
    <location>
        <begin position="18"/>
        <end position="263"/>
    </location>
</feature>
<dbReference type="SMART" id="SM00382">
    <property type="entry name" value="AAA"/>
    <property type="match status" value="1"/>
</dbReference>
<evidence type="ECO:0000256" key="9">
    <source>
        <dbReference type="SAM" id="Phobius"/>
    </source>
</evidence>
<gene>
    <name evidence="11" type="ORF">KC19_1G142700</name>
</gene>
<dbReference type="EMBL" id="CM026421">
    <property type="protein sequence ID" value="KAG0591014.1"/>
    <property type="molecule type" value="Genomic_DNA"/>
</dbReference>
<keyword evidence="5" id="KW-0547">Nucleotide-binding</keyword>
<dbReference type="InterPro" id="IPR043926">
    <property type="entry name" value="ABCG_dom"/>
</dbReference>
<evidence type="ECO:0000256" key="6">
    <source>
        <dbReference type="ARBA" id="ARBA00022840"/>
    </source>
</evidence>
<evidence type="ECO:0000313" key="11">
    <source>
        <dbReference type="EMBL" id="KAG0591014.1"/>
    </source>
</evidence>